<proteinExistence type="predicted"/>
<sequence length="157" mass="18002">MQNTLKEHLLNFVKSNESRQNICFNDQMLKILQTTALYHSVNQRQALALADQKQMVQIISTLSVDTKYYHELTNIKIPLLQRDRKAIIECLASVIHDDVKGVDETSAVIPYSSETLRDIEIKPSKITDTMMLYSVIQREYGLVLQTILTADFTQIEA</sequence>
<evidence type="ECO:0000313" key="1">
    <source>
        <dbReference type="EMBL" id="CAG2196354.1"/>
    </source>
</evidence>
<organism evidence="1 2">
    <name type="scientific">Mytilus edulis</name>
    <name type="common">Blue mussel</name>
    <dbReference type="NCBI Taxonomy" id="6550"/>
    <lineage>
        <taxon>Eukaryota</taxon>
        <taxon>Metazoa</taxon>
        <taxon>Spiralia</taxon>
        <taxon>Lophotrochozoa</taxon>
        <taxon>Mollusca</taxon>
        <taxon>Bivalvia</taxon>
        <taxon>Autobranchia</taxon>
        <taxon>Pteriomorphia</taxon>
        <taxon>Mytilida</taxon>
        <taxon>Mytiloidea</taxon>
        <taxon>Mytilidae</taxon>
        <taxon>Mytilinae</taxon>
        <taxon>Mytilus</taxon>
    </lineage>
</organism>
<dbReference type="EMBL" id="CAJPWZ010000555">
    <property type="protein sequence ID" value="CAG2196354.1"/>
    <property type="molecule type" value="Genomic_DNA"/>
</dbReference>
<gene>
    <name evidence="1" type="ORF">MEDL_11253</name>
</gene>
<evidence type="ECO:0000313" key="2">
    <source>
        <dbReference type="Proteomes" id="UP000683360"/>
    </source>
</evidence>
<keyword evidence="2" id="KW-1185">Reference proteome</keyword>
<name>A0A8S3QL68_MYTED</name>
<comment type="caution">
    <text evidence="1">The sequence shown here is derived from an EMBL/GenBank/DDBJ whole genome shotgun (WGS) entry which is preliminary data.</text>
</comment>
<dbReference type="OrthoDB" id="6088515at2759"/>
<accession>A0A8S3QL68</accession>
<dbReference type="AlphaFoldDB" id="A0A8S3QL68"/>
<reference evidence="1" key="1">
    <citation type="submission" date="2021-03" db="EMBL/GenBank/DDBJ databases">
        <authorList>
            <person name="Bekaert M."/>
        </authorList>
    </citation>
    <scope>NUCLEOTIDE SEQUENCE</scope>
</reference>
<dbReference type="Proteomes" id="UP000683360">
    <property type="component" value="Unassembled WGS sequence"/>
</dbReference>
<protein>
    <submittedName>
        <fullName evidence="1">Uncharacterized protein</fullName>
    </submittedName>
</protein>